<evidence type="ECO:0000313" key="1">
    <source>
        <dbReference type="EMBL" id="TYL86180.1"/>
    </source>
</evidence>
<dbReference type="OrthoDB" id="9913506at2"/>
<protein>
    <submittedName>
        <fullName evidence="1">Uncharacterized protein</fullName>
    </submittedName>
</protein>
<dbReference type="EMBL" id="VSSS01000080">
    <property type="protein sequence ID" value="TYL86180.1"/>
    <property type="molecule type" value="Genomic_DNA"/>
</dbReference>
<keyword evidence="2" id="KW-1185">Reference proteome</keyword>
<comment type="caution">
    <text evidence="1">The sequence shown here is derived from an EMBL/GenBank/DDBJ whole genome shotgun (WGS) entry which is preliminary data.</text>
</comment>
<name>A0A5D3K1S5_9BRAD</name>
<dbReference type="AlphaFoldDB" id="A0A5D3K1S5"/>
<dbReference type="Proteomes" id="UP000324758">
    <property type="component" value="Unassembled WGS sequence"/>
</dbReference>
<evidence type="ECO:0000313" key="2">
    <source>
        <dbReference type="Proteomes" id="UP000324758"/>
    </source>
</evidence>
<gene>
    <name evidence="1" type="ORF">FXB40_41945</name>
</gene>
<dbReference type="RefSeq" id="WP_148778114.1">
    <property type="nucleotide sequence ID" value="NZ_VSSS01000080.1"/>
</dbReference>
<proteinExistence type="predicted"/>
<reference evidence="1 2" key="1">
    <citation type="submission" date="2019-08" db="EMBL/GenBank/DDBJ databases">
        <title>Bradyrhizobium hipponensis sp. nov., a rhizobium isolated from a Lupinus angustifolius root nodule in Tunisia.</title>
        <authorList>
            <person name="Off K."/>
            <person name="Rejili M."/>
            <person name="Mars M."/>
            <person name="Brachmann A."/>
            <person name="Marin M."/>
        </authorList>
    </citation>
    <scope>NUCLEOTIDE SEQUENCE [LARGE SCALE GENOMIC DNA]</scope>
    <source>
        <strain evidence="1 2">CTAW71</strain>
    </source>
</reference>
<organism evidence="1 2">
    <name type="scientific">Bradyrhizobium rifense</name>
    <dbReference type="NCBI Taxonomy" id="515499"/>
    <lineage>
        <taxon>Bacteria</taxon>
        <taxon>Pseudomonadati</taxon>
        <taxon>Pseudomonadota</taxon>
        <taxon>Alphaproteobacteria</taxon>
        <taxon>Hyphomicrobiales</taxon>
        <taxon>Nitrobacteraceae</taxon>
        <taxon>Bradyrhizobium</taxon>
    </lineage>
</organism>
<accession>A0A5D3K1S5</accession>
<sequence>MADQRVDFFVSGIARYSDPFAESAERSTKFCFVVRLHKGPSGLSLTNRALCHHWNCGDEDCERDKRKYEQERRDILMRNPRAAEISKPVPL</sequence>